<name>A0A8H6RVJ2_9AGAR</name>
<protein>
    <submittedName>
        <fullName evidence="8">Zn(2)-C6 fungal-type domain-containing protein</fullName>
    </submittedName>
</protein>
<dbReference type="InterPro" id="IPR001138">
    <property type="entry name" value="Zn2Cys6_DnaBD"/>
</dbReference>
<keyword evidence="5" id="KW-0539">Nucleus</keyword>
<feature type="compositionally biased region" description="Basic residues" evidence="6">
    <location>
        <begin position="306"/>
        <end position="325"/>
    </location>
</feature>
<dbReference type="PROSITE" id="PS50048">
    <property type="entry name" value="ZN2_CY6_FUNGAL_2"/>
    <property type="match status" value="1"/>
</dbReference>
<evidence type="ECO:0000256" key="2">
    <source>
        <dbReference type="ARBA" id="ARBA00022723"/>
    </source>
</evidence>
<dbReference type="GO" id="GO:0000981">
    <property type="term" value="F:DNA-binding transcription factor activity, RNA polymerase II-specific"/>
    <property type="evidence" value="ECO:0007669"/>
    <property type="project" value="InterPro"/>
</dbReference>
<keyword evidence="9" id="KW-1185">Reference proteome</keyword>
<comment type="caution">
    <text evidence="8">The sequence shown here is derived from an EMBL/GenBank/DDBJ whole genome shotgun (WGS) entry which is preliminary data.</text>
</comment>
<dbReference type="OrthoDB" id="10261408at2759"/>
<dbReference type="SMART" id="SM00066">
    <property type="entry name" value="GAL4"/>
    <property type="match status" value="1"/>
</dbReference>
<evidence type="ECO:0000313" key="9">
    <source>
        <dbReference type="Proteomes" id="UP000636479"/>
    </source>
</evidence>
<feature type="region of interest" description="Disordered" evidence="6">
    <location>
        <begin position="302"/>
        <end position="410"/>
    </location>
</feature>
<feature type="region of interest" description="Disordered" evidence="6">
    <location>
        <begin position="685"/>
        <end position="704"/>
    </location>
</feature>
<dbReference type="AlphaFoldDB" id="A0A8H6RVJ2"/>
<gene>
    <name evidence="8" type="ORF">MIND_01427100</name>
</gene>
<evidence type="ECO:0000256" key="4">
    <source>
        <dbReference type="ARBA" id="ARBA00023163"/>
    </source>
</evidence>
<dbReference type="PANTHER" id="PTHR47338">
    <property type="entry name" value="ZN(II)2CYS6 TRANSCRIPTION FACTOR (EUROFUNG)-RELATED"/>
    <property type="match status" value="1"/>
</dbReference>
<dbReference type="InterPro" id="IPR036864">
    <property type="entry name" value="Zn2-C6_fun-type_DNA-bd_sf"/>
</dbReference>
<reference evidence="8" key="1">
    <citation type="submission" date="2020-05" db="EMBL/GenBank/DDBJ databases">
        <title>Mycena genomes resolve the evolution of fungal bioluminescence.</title>
        <authorList>
            <person name="Tsai I.J."/>
        </authorList>
    </citation>
    <scope>NUCLEOTIDE SEQUENCE</scope>
    <source>
        <strain evidence="8">171206Taipei</strain>
    </source>
</reference>
<feature type="compositionally biased region" description="Polar residues" evidence="6">
    <location>
        <begin position="147"/>
        <end position="157"/>
    </location>
</feature>
<evidence type="ECO:0000256" key="3">
    <source>
        <dbReference type="ARBA" id="ARBA00023015"/>
    </source>
</evidence>
<feature type="compositionally biased region" description="Basic and acidic residues" evidence="6">
    <location>
        <begin position="356"/>
        <end position="375"/>
    </location>
</feature>
<feature type="region of interest" description="Disordered" evidence="6">
    <location>
        <begin position="132"/>
        <end position="157"/>
    </location>
</feature>
<organism evidence="8 9">
    <name type="scientific">Mycena indigotica</name>
    <dbReference type="NCBI Taxonomy" id="2126181"/>
    <lineage>
        <taxon>Eukaryota</taxon>
        <taxon>Fungi</taxon>
        <taxon>Dikarya</taxon>
        <taxon>Basidiomycota</taxon>
        <taxon>Agaricomycotina</taxon>
        <taxon>Agaricomycetes</taxon>
        <taxon>Agaricomycetidae</taxon>
        <taxon>Agaricales</taxon>
        <taxon>Marasmiineae</taxon>
        <taxon>Mycenaceae</taxon>
        <taxon>Mycena</taxon>
    </lineage>
</organism>
<dbReference type="EMBL" id="JACAZF010000020">
    <property type="protein sequence ID" value="KAF7288605.1"/>
    <property type="molecule type" value="Genomic_DNA"/>
</dbReference>
<dbReference type="InterPro" id="IPR050815">
    <property type="entry name" value="TF_fung"/>
</dbReference>
<feature type="region of interest" description="Disordered" evidence="6">
    <location>
        <begin position="77"/>
        <end position="97"/>
    </location>
</feature>
<evidence type="ECO:0000256" key="6">
    <source>
        <dbReference type="SAM" id="MobiDB-lite"/>
    </source>
</evidence>
<dbReference type="SUPFAM" id="SSF57701">
    <property type="entry name" value="Zn2/Cys6 DNA-binding domain"/>
    <property type="match status" value="1"/>
</dbReference>
<dbReference type="GO" id="GO:0008270">
    <property type="term" value="F:zinc ion binding"/>
    <property type="evidence" value="ECO:0007669"/>
    <property type="project" value="InterPro"/>
</dbReference>
<feature type="region of interest" description="Disordered" evidence="6">
    <location>
        <begin position="45"/>
        <end position="64"/>
    </location>
</feature>
<keyword evidence="2" id="KW-0479">Metal-binding</keyword>
<feature type="domain" description="Zn(2)-C6 fungal-type" evidence="7">
    <location>
        <begin position="271"/>
        <end position="301"/>
    </location>
</feature>
<comment type="subcellular location">
    <subcellularLocation>
        <location evidence="1">Nucleus</location>
    </subcellularLocation>
</comment>
<evidence type="ECO:0000256" key="1">
    <source>
        <dbReference type="ARBA" id="ARBA00004123"/>
    </source>
</evidence>
<dbReference type="PANTHER" id="PTHR47338:SF5">
    <property type="entry name" value="ZN(II)2CYS6 TRANSCRIPTION FACTOR (EUROFUNG)"/>
    <property type="match status" value="1"/>
</dbReference>
<dbReference type="Proteomes" id="UP000636479">
    <property type="component" value="Unassembled WGS sequence"/>
</dbReference>
<keyword evidence="4" id="KW-0804">Transcription</keyword>
<dbReference type="Pfam" id="PF00172">
    <property type="entry name" value="Zn_clus"/>
    <property type="match status" value="1"/>
</dbReference>
<dbReference type="PROSITE" id="PS00463">
    <property type="entry name" value="ZN2_CY6_FUNGAL_1"/>
    <property type="match status" value="1"/>
</dbReference>
<evidence type="ECO:0000259" key="7">
    <source>
        <dbReference type="PROSITE" id="PS50048"/>
    </source>
</evidence>
<evidence type="ECO:0000313" key="8">
    <source>
        <dbReference type="EMBL" id="KAF7288605.1"/>
    </source>
</evidence>
<feature type="compositionally biased region" description="Basic residues" evidence="6">
    <location>
        <begin position="376"/>
        <end position="386"/>
    </location>
</feature>
<accession>A0A8H6RVJ2</accession>
<dbReference type="Gene3D" id="4.10.240.10">
    <property type="entry name" value="Zn(2)-C6 fungal-type DNA-binding domain"/>
    <property type="match status" value="1"/>
</dbReference>
<dbReference type="CDD" id="cd00067">
    <property type="entry name" value="GAL4"/>
    <property type="match status" value="1"/>
</dbReference>
<feature type="compositionally biased region" description="Basic and acidic residues" evidence="6">
    <location>
        <begin position="326"/>
        <end position="342"/>
    </location>
</feature>
<proteinExistence type="predicted"/>
<dbReference type="RefSeq" id="XP_037212924.1">
    <property type="nucleotide sequence ID" value="XM_037370653.1"/>
</dbReference>
<keyword evidence="3" id="KW-0805">Transcription regulation</keyword>
<sequence>MILSPRTIFTFKRRTVYDGELSRTFLSFRARVVVARRTRRRIDILPPPRQKNGVPFPMPPRQQEPLFDDAYAQYNSDSSDLESSLNPFGPSDGGGSSRWLRYQAPDDKSLYALAGQLQHPTSIYDPLRHSDQPPHHYYGGALDGRLSSPTSATTSVSEYDHDFGDVGRARYQHQAPSHQHPFALRSDSYFPVDTPDPRPTPPLSFPISQSSLPLPLPSAFSSATQMDVPDYHYDPRGFTLGNIRPPTTSGEVVASHMTSDSLQQPSAVVIACRPCRGRKIKCDSLRPSCSNCIRRHTPCIYDAAPKRRGPDKRPGTRKRSCKRKAVPAEDAKETETDDDAKPPAKRQRKVGADSTAKADSDIREILTEESKTELRSKHKAKAKAKAARTAGSLSDTAASPSSSPVEPRNHSFPIARPLQITTQFVQSIPSTLKHSPLSLDESTPTSLESMFSILPPSQLTLPGDPTSALASGSGSDRRQWWSNFLQEVSLNKISGDLTFVFGDTGHWLSFLHLPSLLHVLWSSNERPTLPPAFILSALALAELMRSSELERGGAGRDRAARLRASAQAAFDADLAQPEVTFMFISDFRTENGDRQVDYRLAEAALIIVLYEFCAHPSFHRDRMYTALQQLDGLLHRLNLFQVDFQNTHVSFFDPIKVPLVKLPLQSELQQQSARSYSLQPEQERLPRRTCQCSSEPGSPPPNNTVFNHMAPRWYPGWSTSEIRTEECRRLVWSSLAAASTFMVQFAALESDYPPLPMAESTSYALFFPTEIADQISPAFSRPDGPSPKESIWALHCRILLLWNFSRRVAKASLSSDVDLDSDALHESWSEAQAIEDSLELHVCNYDTGILYMSHEFVHNTRMNVTQALRRVHGFSRYQSTAPGLGSLFNNRKQAAEWVEYQSQVVKRVKYAIYHAHRRSHAQHNLLTRRPYEVSWFLNQLSVCVQIWTHDNTLLDAVSLGKDVLAIMDALNSWWPCEANRNHTELLRKQLVHACSVTGIEPPNLLPLGLDTSLIRL</sequence>
<dbReference type="GO" id="GO:0005634">
    <property type="term" value="C:nucleus"/>
    <property type="evidence" value="ECO:0007669"/>
    <property type="project" value="UniProtKB-SubCell"/>
</dbReference>
<dbReference type="GeneID" id="59353169"/>
<feature type="compositionally biased region" description="Low complexity" evidence="6">
    <location>
        <begin position="77"/>
        <end position="86"/>
    </location>
</feature>
<evidence type="ECO:0000256" key="5">
    <source>
        <dbReference type="ARBA" id="ARBA00023242"/>
    </source>
</evidence>